<keyword evidence="2" id="KW-0812">Transmembrane</keyword>
<feature type="compositionally biased region" description="Low complexity" evidence="1">
    <location>
        <begin position="884"/>
        <end position="897"/>
    </location>
</feature>
<feature type="compositionally biased region" description="Polar residues" evidence="1">
    <location>
        <begin position="810"/>
        <end position="823"/>
    </location>
</feature>
<dbReference type="InterPro" id="IPR042307">
    <property type="entry name" value="Reeler_sf"/>
</dbReference>
<organism evidence="5 6">
    <name type="scientific">Gasterosteus aculeatus aculeatus</name>
    <name type="common">three-spined stickleback</name>
    <dbReference type="NCBI Taxonomy" id="481459"/>
    <lineage>
        <taxon>Eukaryota</taxon>
        <taxon>Metazoa</taxon>
        <taxon>Chordata</taxon>
        <taxon>Craniata</taxon>
        <taxon>Vertebrata</taxon>
        <taxon>Euteleostomi</taxon>
        <taxon>Actinopterygii</taxon>
        <taxon>Neopterygii</taxon>
        <taxon>Teleostei</taxon>
        <taxon>Neoteleostei</taxon>
        <taxon>Acanthomorphata</taxon>
        <taxon>Eupercaria</taxon>
        <taxon>Perciformes</taxon>
        <taxon>Cottioidei</taxon>
        <taxon>Gasterosteales</taxon>
        <taxon>Gasterosteidae</taxon>
        <taxon>Gasterosteus</taxon>
    </lineage>
</organism>
<feature type="compositionally biased region" description="Polar residues" evidence="1">
    <location>
        <begin position="495"/>
        <end position="508"/>
    </location>
</feature>
<feature type="compositionally biased region" description="Polar residues" evidence="1">
    <location>
        <begin position="352"/>
        <end position="366"/>
    </location>
</feature>
<keyword evidence="2" id="KW-1133">Transmembrane helix</keyword>
<feature type="signal peptide" evidence="3">
    <location>
        <begin position="1"/>
        <end position="23"/>
    </location>
</feature>
<dbReference type="KEGG" id="gat:120822386"/>
<accession>A0AAQ4QR93</accession>
<keyword evidence="2" id="KW-0472">Membrane</keyword>
<reference evidence="5" key="3">
    <citation type="submission" date="2025-09" db="UniProtKB">
        <authorList>
            <consortium name="Ensembl"/>
        </authorList>
    </citation>
    <scope>IDENTIFICATION</scope>
</reference>
<feature type="compositionally biased region" description="Polar residues" evidence="1">
    <location>
        <begin position="840"/>
        <end position="853"/>
    </location>
</feature>
<feature type="region of interest" description="Disordered" evidence="1">
    <location>
        <begin position="483"/>
        <end position="515"/>
    </location>
</feature>
<keyword evidence="6" id="KW-1185">Reference proteome</keyword>
<feature type="chain" id="PRO_5042886530" description="Reelin domain-containing protein" evidence="3">
    <location>
        <begin position="24"/>
        <end position="1009"/>
    </location>
</feature>
<feature type="region of interest" description="Disordered" evidence="1">
    <location>
        <begin position="686"/>
        <end position="728"/>
    </location>
</feature>
<dbReference type="PANTHER" id="PTHR45828">
    <property type="entry name" value="CYTOCHROME B561/FERRIC REDUCTASE TRANSMEMBRANE"/>
    <property type="match status" value="1"/>
</dbReference>
<feature type="domain" description="Reelin" evidence="4">
    <location>
        <begin position="18"/>
        <end position="191"/>
    </location>
</feature>
<feature type="compositionally biased region" description="Polar residues" evidence="1">
    <location>
        <begin position="863"/>
        <end position="875"/>
    </location>
</feature>
<dbReference type="PANTHER" id="PTHR45828:SF51">
    <property type="entry name" value="REELIN DOMAIN-CONTAINING PROTEIN 1"/>
    <property type="match status" value="1"/>
</dbReference>
<evidence type="ECO:0000256" key="2">
    <source>
        <dbReference type="SAM" id="Phobius"/>
    </source>
</evidence>
<evidence type="ECO:0000259" key="4">
    <source>
        <dbReference type="PROSITE" id="PS51019"/>
    </source>
</evidence>
<feature type="compositionally biased region" description="Low complexity" evidence="1">
    <location>
        <begin position="795"/>
        <end position="809"/>
    </location>
</feature>
<feature type="region of interest" description="Disordered" evidence="1">
    <location>
        <begin position="780"/>
        <end position="920"/>
    </location>
</feature>
<feature type="compositionally biased region" description="Basic and acidic residues" evidence="1">
    <location>
        <begin position="191"/>
        <end position="203"/>
    </location>
</feature>
<feature type="region of interest" description="Disordered" evidence="1">
    <location>
        <begin position="177"/>
        <end position="249"/>
    </location>
</feature>
<dbReference type="Pfam" id="PF02014">
    <property type="entry name" value="Reeler"/>
    <property type="match status" value="1"/>
</dbReference>
<feature type="transmembrane region" description="Helical" evidence="2">
    <location>
        <begin position="924"/>
        <end position="945"/>
    </location>
</feature>
<dbReference type="RefSeq" id="XP_040037951.1">
    <property type="nucleotide sequence ID" value="XM_040182017.1"/>
</dbReference>
<dbReference type="InterPro" id="IPR002861">
    <property type="entry name" value="Reeler_dom"/>
</dbReference>
<evidence type="ECO:0000313" key="6">
    <source>
        <dbReference type="Proteomes" id="UP000007635"/>
    </source>
</evidence>
<name>A0AAQ4QR93_GASAC</name>
<proteinExistence type="predicted"/>
<feature type="region of interest" description="Disordered" evidence="1">
    <location>
        <begin position="605"/>
        <end position="638"/>
    </location>
</feature>
<dbReference type="GO" id="GO:0016020">
    <property type="term" value="C:membrane"/>
    <property type="evidence" value="ECO:0007669"/>
    <property type="project" value="TreeGrafter"/>
</dbReference>
<sequence length="1009" mass="109421">MRSPLRCFWVGVVLLSLAPSTLTFSSGAGHASCGEMIPGHIRSHPRDGGREHIALRASASSYLPGQLVTVTVRSSRDFMGFLLQARRVESARKGVGPRRGGPGLVSGSWTFAPPGTHTLRCLSEGDTLTHSDKQLKRNLSFVWRAPDAPAGDIRFYITVVQSYFLYWASIESAVVRDGSRGPRTGSNITGDDARNYAQQDKEVTPLPASNKEMNQRARPAATLGAPTPTSSVEQSYRPQETQTEASRPVWEVNPLTNQAVNKRKKSSIIWGFNQNATKGSRKDTYTTVSHVSEEAESTHQVLEGVETGTDILSNITSPLFLLQPNASLLPLMEGEIERNSKDLILPNVPETTVNSSRTNVPSTNHGFHNIKPTIHDPSQNRRETIPDQSISVKFLNQSSFLQPWRITKSQMSLIKNEKGHHFVPQPQNLQLEPSPHPETSSVEPILHSPTSPSQTSAFFREPLSMSRTSPPHIFPSNTLILQPMSSLPHPEKSRPTTQFRQTTASPLSRPSPPQPVSFTQVMTQTIPTLTHSQTSYTQTEHSKSVPTAEALSISPQPWSLQWFRPPSQTADPQVHTFGRKPTQTSATLRSINLLHLTSRVRLGEDKKVKGPLSQAKLESSASPSRLGSTSFSSSHGWHASSLVPPTTPMYLSEGSAPLSIRTFFHHDSLSSLPFPTSMKNLPETAPALISLPSPSPISIPRHSPAQPSSTSPLPSSLTSSTVGPSNSSDYPSLLPMIASAPLSTSSSSPFTSSQTITGSANSLASFPTISPALISYSMSSSTSSISSPPSPPSYYPSIASSTSTSSSSSNLFATFSSSRSTGPQPEPSPAPRRSFYNPLASFTPSLVPPQQLTPGHWMPIQNHIESSNAGTNSDLPTPRTAVHPNLGPKLKPNLPKTGPEPKPPPKPPRTPDKKHPDVPPRHSAWELSMLLGCSVGLGTVLVVLVRYTCRQACGKQTQLTLNDRETEYGRGERGLLHLPEGGDLVRVRRIRENSFVLLAEYDVLASPGN</sequence>
<dbReference type="PROSITE" id="PS51019">
    <property type="entry name" value="REELIN"/>
    <property type="match status" value="1"/>
</dbReference>
<feature type="region of interest" description="Disordered" evidence="1">
    <location>
        <begin position="424"/>
        <end position="455"/>
    </location>
</feature>
<protein>
    <recommendedName>
        <fullName evidence="4">Reelin domain-containing protein</fullName>
    </recommendedName>
</protein>
<dbReference type="Ensembl" id="ENSGACT00000044816.1">
    <property type="protein sequence ID" value="ENSGACP00000053816.1"/>
    <property type="gene ID" value="ENSGACG00000024463.1"/>
</dbReference>
<feature type="compositionally biased region" description="Pro residues" evidence="1">
    <location>
        <begin position="898"/>
        <end position="908"/>
    </location>
</feature>
<dbReference type="InterPro" id="IPR051237">
    <property type="entry name" value="Ferric-chelate_Red/DefProt"/>
</dbReference>
<evidence type="ECO:0000256" key="3">
    <source>
        <dbReference type="SAM" id="SignalP"/>
    </source>
</evidence>
<dbReference type="GeneID" id="120822386"/>
<feature type="compositionally biased region" description="Low complexity" evidence="1">
    <location>
        <begin position="622"/>
        <end position="638"/>
    </location>
</feature>
<feature type="compositionally biased region" description="Basic and acidic residues" evidence="1">
    <location>
        <begin position="909"/>
        <end position="920"/>
    </location>
</feature>
<dbReference type="AlphaFoldDB" id="A0AAQ4QR93"/>
<evidence type="ECO:0000256" key="1">
    <source>
        <dbReference type="SAM" id="MobiDB-lite"/>
    </source>
</evidence>
<evidence type="ECO:0000313" key="5">
    <source>
        <dbReference type="Ensembl" id="ENSGACP00000053816.1"/>
    </source>
</evidence>
<dbReference type="CDD" id="cd08544">
    <property type="entry name" value="Reeler"/>
    <property type="match status" value="1"/>
</dbReference>
<reference evidence="5 6" key="1">
    <citation type="journal article" date="2021" name="G3 (Bethesda)">
        <title>Improved contiguity of the threespine stickleback genome using long-read sequencing.</title>
        <authorList>
            <person name="Nath S."/>
            <person name="Shaw D.E."/>
            <person name="White M.A."/>
        </authorList>
    </citation>
    <scope>NUCLEOTIDE SEQUENCE [LARGE SCALE GENOMIC DNA]</scope>
    <source>
        <strain evidence="5 6">Lake Benthic</strain>
    </source>
</reference>
<dbReference type="Proteomes" id="UP000007635">
    <property type="component" value="Chromosome VII"/>
</dbReference>
<dbReference type="Gene3D" id="2.60.40.4060">
    <property type="entry name" value="Reeler domain"/>
    <property type="match status" value="1"/>
</dbReference>
<feature type="compositionally biased region" description="Polar residues" evidence="1">
    <location>
        <begin position="227"/>
        <end position="245"/>
    </location>
</feature>
<dbReference type="GeneTree" id="ENSGT00940000163277"/>
<feature type="compositionally biased region" description="Polar residues" evidence="1">
    <location>
        <begin position="425"/>
        <end position="455"/>
    </location>
</feature>
<feature type="region of interest" description="Disordered" evidence="1">
    <location>
        <begin position="352"/>
        <end position="380"/>
    </location>
</feature>
<keyword evidence="3" id="KW-0732">Signal</keyword>
<reference evidence="5" key="2">
    <citation type="submission" date="2025-08" db="UniProtKB">
        <authorList>
            <consortium name="Ensembl"/>
        </authorList>
    </citation>
    <scope>IDENTIFICATION</scope>
</reference>